<feature type="signal peptide" evidence="1">
    <location>
        <begin position="1"/>
        <end position="26"/>
    </location>
</feature>
<evidence type="ECO:0000256" key="1">
    <source>
        <dbReference type="SAM" id="SignalP"/>
    </source>
</evidence>
<evidence type="ECO:0000313" key="2">
    <source>
        <dbReference type="EMBL" id="QNJ98322.1"/>
    </source>
</evidence>
<dbReference type="InterPro" id="IPR011652">
    <property type="entry name" value="MORN_2"/>
</dbReference>
<dbReference type="PANTHER" id="PTHR33706">
    <property type="entry name" value="MORN VARIANT REPEAT PROTEIN"/>
    <property type="match status" value="1"/>
</dbReference>
<dbReference type="AlphaFoldDB" id="A0A7G8PVF6"/>
<dbReference type="Pfam" id="PF07661">
    <property type="entry name" value="MORN_2"/>
    <property type="match status" value="3"/>
</dbReference>
<dbReference type="Proteomes" id="UP000515514">
    <property type="component" value="Chromosome"/>
</dbReference>
<dbReference type="PANTHER" id="PTHR33706:SF1">
    <property type="entry name" value="TPR REPEAT PROTEIN"/>
    <property type="match status" value="1"/>
</dbReference>
<keyword evidence="3" id="KW-1185">Reference proteome</keyword>
<dbReference type="Gene3D" id="2.20.110.10">
    <property type="entry name" value="Histone H3 K4-specific methyltransferase SET7/9 N-terminal domain"/>
    <property type="match status" value="3"/>
</dbReference>
<accession>A0A7G8PVF6</accession>
<keyword evidence="1" id="KW-0732">Signal</keyword>
<organism evidence="2 3">
    <name type="scientific">Constantimarinum furrinae</name>
    <dbReference type="NCBI Taxonomy" id="2562285"/>
    <lineage>
        <taxon>Bacteria</taxon>
        <taxon>Pseudomonadati</taxon>
        <taxon>Bacteroidota</taxon>
        <taxon>Flavobacteriia</taxon>
        <taxon>Flavobacteriales</taxon>
        <taxon>Flavobacteriaceae</taxon>
        <taxon>Altibacter/Constantimarinum group</taxon>
        <taxon>Constantimarinum</taxon>
    </lineage>
</organism>
<dbReference type="KEGG" id="alti:ALE3EI_1773"/>
<evidence type="ECO:0000313" key="3">
    <source>
        <dbReference type="Proteomes" id="UP000515514"/>
    </source>
</evidence>
<name>A0A7G8PVF6_9FLAO</name>
<dbReference type="EMBL" id="CP052909">
    <property type="protein sequence ID" value="QNJ98322.1"/>
    <property type="molecule type" value="Genomic_DNA"/>
</dbReference>
<reference evidence="2 3" key="1">
    <citation type="submission" date="2020-04" db="EMBL/GenBank/DDBJ databases">
        <title>Genome sequence of Altibacter aquimarinus strain ALE3EI.</title>
        <authorList>
            <person name="Oh H.-M."/>
            <person name="Jang D."/>
        </authorList>
    </citation>
    <scope>NUCLEOTIDE SEQUENCE [LARGE SCALE GENOMIC DNA]</scope>
    <source>
        <strain evidence="2 3">ALE3EI</strain>
    </source>
</reference>
<sequence length="233" mass="27460">MVNDFKMKLVFCFFFGIFFGIYPAFAQSDINQYDENGKRHGVWKKYFSNSQQLRYEGEFDHGKEVGTFKYYCEECKDVPTITREFKKDNTALVKYFTKKGKLVSEGMMDGKDRIGEWIYYHEKSEAVMTKESYVNGKLHGKKITYYPNGKVTEEINYENGVMQGENLYYSYDGVLLKKLKYENDQLQGEATYYDAHGNVVIEGFYKDGKKHGLWKYYKDGKIILEETYPKPQD</sequence>
<gene>
    <name evidence="2" type="ORF">ALE3EI_1773</name>
</gene>
<dbReference type="SUPFAM" id="SSF82185">
    <property type="entry name" value="Histone H3 K4-specific methyltransferase SET7/9 N-terminal domain"/>
    <property type="match status" value="2"/>
</dbReference>
<evidence type="ECO:0008006" key="4">
    <source>
        <dbReference type="Google" id="ProtNLM"/>
    </source>
</evidence>
<proteinExistence type="predicted"/>
<protein>
    <recommendedName>
        <fullName evidence="4">Toxin-antitoxin system YwqK family antitoxin</fullName>
    </recommendedName>
</protein>
<feature type="chain" id="PRO_5028876811" description="Toxin-antitoxin system YwqK family antitoxin" evidence="1">
    <location>
        <begin position="27"/>
        <end position="233"/>
    </location>
</feature>